<evidence type="ECO:0000256" key="1">
    <source>
        <dbReference type="SAM" id="Phobius"/>
    </source>
</evidence>
<evidence type="ECO:0000313" key="2">
    <source>
        <dbReference type="EMBL" id="BBM86430.1"/>
    </source>
</evidence>
<gene>
    <name evidence="2" type="ORF">UABAM_04816</name>
</gene>
<evidence type="ECO:0008006" key="4">
    <source>
        <dbReference type="Google" id="ProtNLM"/>
    </source>
</evidence>
<dbReference type="Proteomes" id="UP000326354">
    <property type="component" value="Chromosome"/>
</dbReference>
<dbReference type="EMBL" id="AP019860">
    <property type="protein sequence ID" value="BBM86430.1"/>
    <property type="molecule type" value="Genomic_DNA"/>
</dbReference>
<dbReference type="RefSeq" id="WP_151970487.1">
    <property type="nucleotide sequence ID" value="NZ_AP019860.1"/>
</dbReference>
<reference evidence="2 3" key="1">
    <citation type="submission" date="2019-08" db="EMBL/GenBank/DDBJ databases">
        <title>Complete genome sequence of Candidatus Uab amorphum.</title>
        <authorList>
            <person name="Shiratori T."/>
            <person name="Suzuki S."/>
            <person name="Kakizawa Y."/>
            <person name="Ishida K."/>
        </authorList>
    </citation>
    <scope>NUCLEOTIDE SEQUENCE [LARGE SCALE GENOMIC DNA]</scope>
    <source>
        <strain evidence="2 3">SRT547</strain>
    </source>
</reference>
<keyword evidence="3" id="KW-1185">Reference proteome</keyword>
<organism evidence="2 3">
    <name type="scientific">Uabimicrobium amorphum</name>
    <dbReference type="NCBI Taxonomy" id="2596890"/>
    <lineage>
        <taxon>Bacteria</taxon>
        <taxon>Pseudomonadati</taxon>
        <taxon>Planctomycetota</taxon>
        <taxon>Candidatus Uabimicrobiia</taxon>
        <taxon>Candidatus Uabimicrobiales</taxon>
        <taxon>Candidatus Uabimicrobiaceae</taxon>
        <taxon>Candidatus Uabimicrobium</taxon>
    </lineage>
</organism>
<name>A0A5S9ISP7_UABAM</name>
<dbReference type="AlphaFoldDB" id="A0A5S9ISP7"/>
<evidence type="ECO:0000313" key="3">
    <source>
        <dbReference type="Proteomes" id="UP000326354"/>
    </source>
</evidence>
<protein>
    <recommendedName>
        <fullName evidence="4">DUF5671 domain-containing protein</fullName>
    </recommendedName>
</protein>
<feature type="transmembrane region" description="Helical" evidence="1">
    <location>
        <begin position="12"/>
        <end position="34"/>
    </location>
</feature>
<keyword evidence="1" id="KW-0472">Membrane</keyword>
<proteinExistence type="predicted"/>
<feature type="transmembrane region" description="Helical" evidence="1">
    <location>
        <begin position="54"/>
        <end position="77"/>
    </location>
</feature>
<dbReference type="KEGG" id="uam:UABAM_04816"/>
<keyword evidence="1" id="KW-0812">Transmembrane</keyword>
<sequence length="79" mass="9151">MKKKVNLRFAARNAMIGISLYTAYYLLSVLGVVLEIQELVDINPSMAVFVQQFGYIRVLLLPCLVYIPLIFFLYAIYER</sequence>
<keyword evidence="1" id="KW-1133">Transmembrane helix</keyword>
<accession>A0A5S9ISP7</accession>